<dbReference type="InterPro" id="IPR029068">
    <property type="entry name" value="Glyas_Bleomycin-R_OHBP_Dase"/>
</dbReference>
<dbReference type="Gene3D" id="3.10.180.10">
    <property type="entry name" value="2,3-Dihydroxybiphenyl 1,2-Dioxygenase, domain 1"/>
    <property type="match status" value="2"/>
</dbReference>
<evidence type="ECO:0000313" key="4">
    <source>
        <dbReference type="Proteomes" id="UP000249354"/>
    </source>
</evidence>
<protein>
    <submittedName>
        <fullName evidence="3">Glyoxalase</fullName>
    </submittedName>
</protein>
<dbReference type="PROSITE" id="PS51819">
    <property type="entry name" value="VOC"/>
    <property type="match status" value="2"/>
</dbReference>
<gene>
    <name evidence="3" type="ORF">DCF25_04910</name>
</gene>
<reference evidence="3 4" key="2">
    <citation type="submission" date="2018-06" db="EMBL/GenBank/DDBJ databases">
        <title>Metagenomic assembly of (sub)arctic Cyanobacteria and their associated microbiome from non-axenic cultures.</title>
        <authorList>
            <person name="Baurain D."/>
        </authorList>
    </citation>
    <scope>NUCLEOTIDE SEQUENCE [LARGE SCALE GENOMIC DNA]</scope>
    <source>
        <strain evidence="3">ULC129bin1</strain>
    </source>
</reference>
<dbReference type="InterPro" id="IPR037523">
    <property type="entry name" value="VOC_core"/>
</dbReference>
<dbReference type="SUPFAM" id="SSF54593">
    <property type="entry name" value="Glyoxalase/Bleomycin resistance protein/Dihydroxybiphenyl dioxygenase"/>
    <property type="match status" value="2"/>
</dbReference>
<proteinExistence type="predicted"/>
<dbReference type="GO" id="GO:0046491">
    <property type="term" value="P:L-methylmalonyl-CoA metabolic process"/>
    <property type="evidence" value="ECO:0007669"/>
    <property type="project" value="TreeGrafter"/>
</dbReference>
<dbReference type="Pfam" id="PF00903">
    <property type="entry name" value="Glyoxalase"/>
    <property type="match status" value="2"/>
</dbReference>
<dbReference type="GO" id="GO:0046872">
    <property type="term" value="F:metal ion binding"/>
    <property type="evidence" value="ECO:0007669"/>
    <property type="project" value="UniProtKB-KW"/>
</dbReference>
<dbReference type="InterPro" id="IPR004360">
    <property type="entry name" value="Glyas_Fos-R_dOase_dom"/>
</dbReference>
<keyword evidence="1" id="KW-0479">Metal-binding</keyword>
<accession>A0A2W4UMN8</accession>
<feature type="domain" description="VOC" evidence="2">
    <location>
        <begin position="11"/>
        <end position="150"/>
    </location>
</feature>
<feature type="domain" description="VOC" evidence="2">
    <location>
        <begin position="168"/>
        <end position="316"/>
    </location>
</feature>
<dbReference type="InterPro" id="IPR051785">
    <property type="entry name" value="MMCE/EMCE_epimerase"/>
</dbReference>
<sequence length="316" mass="34476">MASSSGITTQAVQAIGLTVSDANSATDFFTGAFDFTVTADAVLSGDEASYLYGVPKAQVRIVSLALGQETIRLMQFLRGGESKAIPEDSKSNDLWFQHFAIIVSDMDKAYTQLQKFSFTPISPQPQTLPNDIKAFKFRDADGHPLELLQFPAGLGPDHWQEKDKLFLGMDHSAIAITSTERSLALYRDILGLTHQGSGTNIGIKQETMDNLFSAKVIVTSLTPATGRLGVEFLDYLTPPGARPFPIDQKTSDLVHMHFELLVDDIDAAVEALEDAPVSMGVQFVSPKVIDLPDVLPFKRAVLWRGPDGHNVLLVQN</sequence>
<dbReference type="EMBL" id="QBMC01000019">
    <property type="protein sequence ID" value="PZO21682.1"/>
    <property type="molecule type" value="Genomic_DNA"/>
</dbReference>
<dbReference type="PANTHER" id="PTHR43048:SF3">
    <property type="entry name" value="METHYLMALONYL-COA EPIMERASE, MITOCHONDRIAL"/>
    <property type="match status" value="1"/>
</dbReference>
<dbReference type="AlphaFoldDB" id="A0A2W4UMN8"/>
<comment type="caution">
    <text evidence="3">The sequence shown here is derived from an EMBL/GenBank/DDBJ whole genome shotgun (WGS) entry which is preliminary data.</text>
</comment>
<evidence type="ECO:0000256" key="1">
    <source>
        <dbReference type="ARBA" id="ARBA00022723"/>
    </source>
</evidence>
<dbReference type="PANTHER" id="PTHR43048">
    <property type="entry name" value="METHYLMALONYL-COA EPIMERASE"/>
    <property type="match status" value="1"/>
</dbReference>
<organism evidence="3 4">
    <name type="scientific">Leptolyngbya foveolarum</name>
    <dbReference type="NCBI Taxonomy" id="47253"/>
    <lineage>
        <taxon>Bacteria</taxon>
        <taxon>Bacillati</taxon>
        <taxon>Cyanobacteriota</taxon>
        <taxon>Cyanophyceae</taxon>
        <taxon>Leptolyngbyales</taxon>
        <taxon>Leptolyngbyaceae</taxon>
        <taxon>Leptolyngbya group</taxon>
        <taxon>Leptolyngbya</taxon>
    </lineage>
</organism>
<dbReference type="GO" id="GO:0004493">
    <property type="term" value="F:methylmalonyl-CoA epimerase activity"/>
    <property type="evidence" value="ECO:0007669"/>
    <property type="project" value="TreeGrafter"/>
</dbReference>
<evidence type="ECO:0000259" key="2">
    <source>
        <dbReference type="PROSITE" id="PS51819"/>
    </source>
</evidence>
<name>A0A2W4UMN8_9CYAN</name>
<dbReference type="Proteomes" id="UP000249354">
    <property type="component" value="Unassembled WGS sequence"/>
</dbReference>
<evidence type="ECO:0000313" key="3">
    <source>
        <dbReference type="EMBL" id="PZO21682.1"/>
    </source>
</evidence>
<reference evidence="4" key="1">
    <citation type="submission" date="2018-04" db="EMBL/GenBank/DDBJ databases">
        <authorList>
            <person name="Cornet L."/>
        </authorList>
    </citation>
    <scope>NUCLEOTIDE SEQUENCE [LARGE SCALE GENOMIC DNA]</scope>
</reference>